<comment type="catalytic activity">
    <reaction evidence="5">
        <text>a 2'-deoxyadenosine in DNA + S-adenosyl-L-methionine = an N(6)-methyl-2'-deoxyadenosine in DNA + S-adenosyl-L-homocysteine + H(+)</text>
        <dbReference type="Rhea" id="RHEA:15197"/>
        <dbReference type="Rhea" id="RHEA-COMP:12418"/>
        <dbReference type="Rhea" id="RHEA-COMP:12419"/>
        <dbReference type="ChEBI" id="CHEBI:15378"/>
        <dbReference type="ChEBI" id="CHEBI:57856"/>
        <dbReference type="ChEBI" id="CHEBI:59789"/>
        <dbReference type="ChEBI" id="CHEBI:90615"/>
        <dbReference type="ChEBI" id="CHEBI:90616"/>
        <dbReference type="EC" id="2.1.1.72"/>
    </reaction>
</comment>
<dbReference type="InterPro" id="IPR029063">
    <property type="entry name" value="SAM-dependent_MTases_sf"/>
</dbReference>
<evidence type="ECO:0000256" key="5">
    <source>
        <dbReference type="ARBA" id="ARBA00047942"/>
    </source>
</evidence>
<dbReference type="PATRIC" id="fig|74031.6.peg.3642"/>
<keyword evidence="4" id="KW-0808">Transferase</keyword>
<name>A0A0L6CQ66_9RHOB</name>
<comment type="similarity">
    <text evidence="1">Belongs to the N(4)/N(6)-methyltransferase family.</text>
</comment>
<dbReference type="InterPro" id="IPR002052">
    <property type="entry name" value="DNA_methylase_N6_adenine_CS"/>
</dbReference>
<evidence type="ECO:0000256" key="4">
    <source>
        <dbReference type="ARBA" id="ARBA00022679"/>
    </source>
</evidence>
<dbReference type="InterPro" id="IPR002941">
    <property type="entry name" value="DNA_methylase_N4/N6"/>
</dbReference>
<dbReference type="Gene3D" id="3.40.50.150">
    <property type="entry name" value="Vaccinia Virus protein VP39"/>
    <property type="match status" value="1"/>
</dbReference>
<feature type="domain" description="DNA methylase N-4/N-6" evidence="7">
    <location>
        <begin position="162"/>
        <end position="527"/>
    </location>
</feature>
<sequence length="726" mass="81039">MSRLTDLIARAKAKDPALGDELDREFKALASRRAFGLNFERHRPESVELPGRPIRRGDKVHVLPPRGSTAKGDQRLWRVLRLEGRGAARVAHLTLIDAAEPETAEVPVANLVVAAEFRDYIYPGLVSTGKVTRGGEKPFHTVINGENFHALEALTYTHRGKIDAIYIDPPYNSGATDWKYNNAYVEKDDLYRHSKWLAMIERRLLVAKSLLKPERSVLAVTIDAREYLRLGLLMEQLFPEARIQMVSTIINPKGVSVVGGFRRADEYIFFAMFGDSAPARLQLSAEWSPSSIVSGTFVSPEPGDEQPTANENKPTVEPGWTSMMRRGSEAGRQDRPSMFYPIYADPERRRIVEVGDPIPEGEDSAPEKSGLITILPFRRNGSQGRWQISAGELKERIKQGRIRLGRPTAYGFVVNYLPDGAYRDAISESYELVGKADDGSLIAYRKEDEDSRVAPTQWKIASHNASEHGSALLEALVPQKKFPYPKSLYAVEDSLRFFLAGNLEATILDFFSGSGTTAHAVMRLNRQDGGRRQCISVTNNEVASEEQTALRAANLRPGDPEWEKWGICDYITKPRIAAAITGETPDGQPIAGDYKFTDEFPMAEGFEENAEFFTLTYEAPVAVSHNLAFQRVAPLLWMRAGSEGRRIDDLPVQGWEVADTYGLLVDLDRTTEFCAAALAADGLRVAYVVTDDDRRFQAVARALPDTIEPVRLYESYLSNFRFAMGR</sequence>
<dbReference type="REBASE" id="129516">
    <property type="entry name" value="M.Rto164ORF35490P"/>
</dbReference>
<feature type="region of interest" description="Disordered" evidence="6">
    <location>
        <begin position="297"/>
        <end position="336"/>
    </location>
</feature>
<dbReference type="GO" id="GO:0009007">
    <property type="term" value="F:site-specific DNA-methyltransferase (adenine-specific) activity"/>
    <property type="evidence" value="ECO:0007669"/>
    <property type="project" value="UniProtKB-EC"/>
</dbReference>
<evidence type="ECO:0000256" key="1">
    <source>
        <dbReference type="ARBA" id="ARBA00006594"/>
    </source>
</evidence>
<organism evidence="8 9">
    <name type="scientific">Roseovarius tolerans</name>
    <dbReference type="NCBI Taxonomy" id="74031"/>
    <lineage>
        <taxon>Bacteria</taxon>
        <taxon>Pseudomonadati</taxon>
        <taxon>Pseudomonadota</taxon>
        <taxon>Alphaproteobacteria</taxon>
        <taxon>Rhodobacterales</taxon>
        <taxon>Roseobacteraceae</taxon>
        <taxon>Roseovarius</taxon>
    </lineage>
</organism>
<feature type="compositionally biased region" description="Basic and acidic residues" evidence="6">
    <location>
        <begin position="326"/>
        <end position="335"/>
    </location>
</feature>
<evidence type="ECO:0000313" key="8">
    <source>
        <dbReference type="EMBL" id="KNX39914.1"/>
    </source>
</evidence>
<dbReference type="Proteomes" id="UP000037046">
    <property type="component" value="Unassembled WGS sequence"/>
</dbReference>
<dbReference type="Pfam" id="PF01555">
    <property type="entry name" value="N6_N4_Mtase"/>
    <property type="match status" value="1"/>
</dbReference>
<dbReference type="PROSITE" id="PS00092">
    <property type="entry name" value="N6_MTASE"/>
    <property type="match status" value="1"/>
</dbReference>
<dbReference type="EMBL" id="LGVV01000086">
    <property type="protein sequence ID" value="KNX39914.1"/>
    <property type="molecule type" value="Genomic_DNA"/>
</dbReference>
<dbReference type="AlphaFoldDB" id="A0A0L6CQ66"/>
<protein>
    <recommendedName>
        <fullName evidence="2">site-specific DNA-methyltransferase (adenine-specific)</fullName>
        <ecNumber evidence="2">2.1.1.72</ecNumber>
    </recommendedName>
</protein>
<dbReference type="GO" id="GO:0008170">
    <property type="term" value="F:N-methyltransferase activity"/>
    <property type="evidence" value="ECO:0007669"/>
    <property type="project" value="InterPro"/>
</dbReference>
<dbReference type="GO" id="GO:0032259">
    <property type="term" value="P:methylation"/>
    <property type="evidence" value="ECO:0007669"/>
    <property type="project" value="UniProtKB-KW"/>
</dbReference>
<gene>
    <name evidence="8" type="ORF">ROTO_35490</name>
</gene>
<evidence type="ECO:0000256" key="3">
    <source>
        <dbReference type="ARBA" id="ARBA00022603"/>
    </source>
</evidence>
<dbReference type="EC" id="2.1.1.72" evidence="2"/>
<proteinExistence type="inferred from homology"/>
<accession>A0A0L6CQ66</accession>
<evidence type="ECO:0000256" key="2">
    <source>
        <dbReference type="ARBA" id="ARBA00011900"/>
    </source>
</evidence>
<keyword evidence="3 8" id="KW-0489">Methyltransferase</keyword>
<evidence type="ECO:0000259" key="7">
    <source>
        <dbReference type="Pfam" id="PF01555"/>
    </source>
</evidence>
<keyword evidence="9" id="KW-1185">Reference proteome</keyword>
<dbReference type="RefSeq" id="WP_050664367.1">
    <property type="nucleotide sequence ID" value="NZ_CP118494.1"/>
</dbReference>
<comment type="caution">
    <text evidence="8">The sequence shown here is derived from an EMBL/GenBank/DDBJ whole genome shotgun (WGS) entry which is preliminary data.</text>
</comment>
<evidence type="ECO:0000256" key="6">
    <source>
        <dbReference type="SAM" id="MobiDB-lite"/>
    </source>
</evidence>
<evidence type="ECO:0000313" key="9">
    <source>
        <dbReference type="Proteomes" id="UP000037046"/>
    </source>
</evidence>
<dbReference type="SUPFAM" id="SSF53335">
    <property type="entry name" value="S-adenosyl-L-methionine-dependent methyltransferases"/>
    <property type="match status" value="1"/>
</dbReference>
<dbReference type="GO" id="GO:0003677">
    <property type="term" value="F:DNA binding"/>
    <property type="evidence" value="ECO:0007669"/>
    <property type="project" value="InterPro"/>
</dbReference>
<dbReference type="OrthoDB" id="9816043at2"/>
<reference evidence="9" key="1">
    <citation type="submission" date="2015-07" db="EMBL/GenBank/DDBJ databases">
        <title>Draft Genome Sequence of Roseovarius tolerans EL-164, a producer of N-Acylated Alanine Methyl Esters (NAMEs).</title>
        <authorList>
            <person name="Voget S."/>
            <person name="Bruns H."/>
            <person name="Wagner-Doebler I."/>
            <person name="Schulz S."/>
            <person name="Daniel R."/>
        </authorList>
    </citation>
    <scope>NUCLEOTIDE SEQUENCE [LARGE SCALE GENOMIC DNA]</scope>
    <source>
        <strain evidence="9">EL-164</strain>
    </source>
</reference>